<keyword evidence="1" id="KW-0472">Membrane</keyword>
<organism evidence="2 3">
    <name type="scientific">Prorocentrum cordatum</name>
    <dbReference type="NCBI Taxonomy" id="2364126"/>
    <lineage>
        <taxon>Eukaryota</taxon>
        <taxon>Sar</taxon>
        <taxon>Alveolata</taxon>
        <taxon>Dinophyceae</taxon>
        <taxon>Prorocentrales</taxon>
        <taxon>Prorocentraceae</taxon>
        <taxon>Prorocentrum</taxon>
    </lineage>
</organism>
<accession>A0ABN9VWG7</accession>
<dbReference type="Proteomes" id="UP001189429">
    <property type="component" value="Unassembled WGS sequence"/>
</dbReference>
<feature type="transmembrane region" description="Helical" evidence="1">
    <location>
        <begin position="44"/>
        <end position="71"/>
    </location>
</feature>
<protein>
    <submittedName>
        <fullName evidence="2">Uncharacterized protein</fullName>
    </submittedName>
</protein>
<name>A0ABN9VWG7_9DINO</name>
<evidence type="ECO:0000256" key="1">
    <source>
        <dbReference type="SAM" id="Phobius"/>
    </source>
</evidence>
<proteinExistence type="predicted"/>
<keyword evidence="1" id="KW-1133">Transmembrane helix</keyword>
<reference evidence="2" key="1">
    <citation type="submission" date="2023-10" db="EMBL/GenBank/DDBJ databases">
        <authorList>
            <person name="Chen Y."/>
            <person name="Shah S."/>
            <person name="Dougan E. K."/>
            <person name="Thang M."/>
            <person name="Chan C."/>
        </authorList>
    </citation>
    <scope>NUCLEOTIDE SEQUENCE [LARGE SCALE GENOMIC DNA]</scope>
</reference>
<sequence>AALAAPFATSGHCQEDSERCSCDWELRKIIDLQQEVGLLQSEVWALRCLLLAGLLLLGAVASGAGTLGFLVGGPRRRAAGSCSPMADVLTLDIGDPQILVHYPDDENGFLWHHRVLLFRVSDDIWISLTPDLALVRLKLLDIRHEVLERRAPFPAHLVHQVYAHDPIAAAALAGFRRRAKIQGQLLGVGQVDVVERMIWVVAEPRSAKFGEVIDSAIILPNLIEGILEAWGHFMLEQSILS</sequence>
<evidence type="ECO:0000313" key="3">
    <source>
        <dbReference type="Proteomes" id="UP001189429"/>
    </source>
</evidence>
<gene>
    <name evidence="2" type="ORF">PCOR1329_LOCUS60903</name>
</gene>
<comment type="caution">
    <text evidence="2">The sequence shown here is derived from an EMBL/GenBank/DDBJ whole genome shotgun (WGS) entry which is preliminary data.</text>
</comment>
<keyword evidence="3" id="KW-1185">Reference proteome</keyword>
<feature type="non-terminal residue" evidence="2">
    <location>
        <position position="1"/>
    </location>
</feature>
<dbReference type="EMBL" id="CAUYUJ010017644">
    <property type="protein sequence ID" value="CAK0876597.1"/>
    <property type="molecule type" value="Genomic_DNA"/>
</dbReference>
<keyword evidence="1" id="KW-0812">Transmembrane</keyword>
<evidence type="ECO:0000313" key="2">
    <source>
        <dbReference type="EMBL" id="CAK0876597.1"/>
    </source>
</evidence>